<dbReference type="PANTHER" id="PTHR46154">
    <property type="match status" value="1"/>
</dbReference>
<feature type="transmembrane region" description="Helical" evidence="11">
    <location>
        <begin position="589"/>
        <end position="608"/>
    </location>
</feature>
<evidence type="ECO:0000256" key="8">
    <source>
        <dbReference type="ARBA" id="ARBA00072203"/>
    </source>
</evidence>
<dbReference type="CDD" id="cd11476">
    <property type="entry name" value="SLC5sbd_DUR3"/>
    <property type="match status" value="1"/>
</dbReference>
<feature type="transmembrane region" description="Helical" evidence="11">
    <location>
        <begin position="224"/>
        <end position="241"/>
    </location>
</feature>
<dbReference type="InterPro" id="IPR031155">
    <property type="entry name" value="DUR"/>
</dbReference>
<dbReference type="STRING" id="71139.A0A059C3I3"/>
<feature type="transmembrane region" description="Helical" evidence="11">
    <location>
        <begin position="88"/>
        <end position="108"/>
    </location>
</feature>
<evidence type="ECO:0000256" key="1">
    <source>
        <dbReference type="ARBA" id="ARBA00004141"/>
    </source>
</evidence>
<feature type="transmembrane region" description="Helical" evidence="11">
    <location>
        <begin position="437"/>
        <end position="456"/>
    </location>
</feature>
<evidence type="ECO:0000256" key="3">
    <source>
        <dbReference type="ARBA" id="ARBA00022448"/>
    </source>
</evidence>
<feature type="transmembrane region" description="Helical" evidence="11">
    <location>
        <begin position="45"/>
        <end position="67"/>
    </location>
</feature>
<dbReference type="Gene3D" id="1.20.1730.10">
    <property type="entry name" value="Sodium/glucose cotransporter"/>
    <property type="match status" value="1"/>
</dbReference>
<feature type="transmembrane region" description="Helical" evidence="11">
    <location>
        <begin position="334"/>
        <end position="358"/>
    </location>
</feature>
<reference evidence="12" key="1">
    <citation type="submission" date="2013-07" db="EMBL/GenBank/DDBJ databases">
        <title>The genome of Eucalyptus grandis.</title>
        <authorList>
            <person name="Schmutz J."/>
            <person name="Hayes R."/>
            <person name="Myburg A."/>
            <person name="Tuskan G."/>
            <person name="Grattapaglia D."/>
            <person name="Rokhsar D.S."/>
        </authorList>
    </citation>
    <scope>NUCLEOTIDE SEQUENCE</scope>
    <source>
        <tissue evidence="12">Leaf extractions</tissue>
    </source>
</reference>
<comment type="subcellular location">
    <subcellularLocation>
        <location evidence="1">Membrane</location>
        <topology evidence="1">Multi-pass membrane protein</topology>
    </subcellularLocation>
</comment>
<keyword evidence="3" id="KW-0813">Transport</keyword>
<feature type="transmembrane region" description="Helical" evidence="11">
    <location>
        <begin position="620"/>
        <end position="644"/>
    </location>
</feature>
<evidence type="ECO:0000256" key="7">
    <source>
        <dbReference type="ARBA" id="ARBA00059650"/>
    </source>
</evidence>
<comment type="similarity">
    <text evidence="2 10">Belongs to the sodium:solute symporter (SSF) (TC 2.A.21) family.</text>
</comment>
<dbReference type="Gramene" id="KCW72766">
    <property type="protein sequence ID" value="KCW72766"/>
    <property type="gene ID" value="EUGRSUZ_E01215"/>
</dbReference>
<sequence>MATTSLTQCPPLGFGGKYYRVSADGGSCVRQSSFFGGQAVLNQGVGYSVVLGFGAFFAVFTSFLVWLEKRYVGSRHTSEWFNTAGRNVKTGLIASVIVSQWTWAATILQSSNVAWQYGVSGPFWYASGATIQVLLFGIMAIEIKRKAPYAHTVCEIVRARWGTAAHIVFLVFCFMTNIIVTAMLLLGGSAVVNALTGMNIYAASFLIPIGVIVYTLAGGLKATFLASYIHSVIVIFVYLVYTASHELGSPGVVYRRLLEVASKSRSCQEPISHSGQSCGPVSGNYDGSYLTMLSSGGLVFGIINIVGNFGTVFVDNGYWVSAIAARPSSTHKGYLLGVLVWFAVPFSLATSLGIGALALDLPITASEASHGLVPPATAIALMGKGGAVLLLTMLFMAVTSTGSSELIAVSSLCTYDIYRTYINPNASGKKILQVSRGIILGFGCFMGALGVILNKAGVSLGWMYLAMGVIVGSAVIPIVFMLLWRKANAFGAILGTICGCILGIITWLVVTSVEYGRVNLDTTGRNAPMLAGNLVSILTGGAIHAICSFLWPQNYDWETTKEITMVEKDKTDLSSSEFMEEKLMRAKAWIVRWGVGFTLVIVVLWPVLSLPAREFSKGYFTFWAAIVIAWGTIGSAVIIALPVIESWQTIQSVCVGMFTNDRLMEKIHELNIKLQAVVSAIPEAERLYLLEVEKTKKLDAGEQQVLPA</sequence>
<feature type="transmembrane region" description="Helical" evidence="11">
    <location>
        <begin position="123"/>
        <end position="143"/>
    </location>
</feature>
<proteinExistence type="inferred from homology"/>
<dbReference type="GO" id="GO:0005886">
    <property type="term" value="C:plasma membrane"/>
    <property type="evidence" value="ECO:0000318"/>
    <property type="project" value="GO_Central"/>
</dbReference>
<evidence type="ECO:0000256" key="2">
    <source>
        <dbReference type="ARBA" id="ARBA00006434"/>
    </source>
</evidence>
<dbReference type="EMBL" id="KK198757">
    <property type="protein sequence ID" value="KCW72766.1"/>
    <property type="molecule type" value="Genomic_DNA"/>
</dbReference>
<evidence type="ECO:0000256" key="10">
    <source>
        <dbReference type="RuleBase" id="RU362091"/>
    </source>
</evidence>
<evidence type="ECO:0000256" key="11">
    <source>
        <dbReference type="SAM" id="Phobius"/>
    </source>
</evidence>
<dbReference type="AlphaFoldDB" id="A0A059C3I3"/>
<dbReference type="GO" id="GO:0071918">
    <property type="term" value="P:urea transmembrane transport"/>
    <property type="evidence" value="ECO:0000318"/>
    <property type="project" value="GO_Central"/>
</dbReference>
<dbReference type="Pfam" id="PF00474">
    <property type="entry name" value="SSF"/>
    <property type="match status" value="1"/>
</dbReference>
<dbReference type="OMA" id="MTATWIW"/>
<dbReference type="eggNOG" id="KOG2348">
    <property type="taxonomic scope" value="Eukaryota"/>
</dbReference>
<keyword evidence="5 11" id="KW-1133">Transmembrane helix</keyword>
<accession>A0A059C3I3</accession>
<protein>
    <recommendedName>
        <fullName evidence="8">Urea-proton symporter DUR3</fullName>
    </recommendedName>
    <alternativeName>
        <fullName evidence="9">High-affinity urea active transporter DUR3</fullName>
    </alternativeName>
</protein>
<feature type="transmembrane region" description="Helical" evidence="11">
    <location>
        <begin position="198"/>
        <end position="217"/>
    </location>
</feature>
<dbReference type="GO" id="GO:0015204">
    <property type="term" value="F:urea transmembrane transporter activity"/>
    <property type="evidence" value="ECO:0000318"/>
    <property type="project" value="GO_Central"/>
</dbReference>
<evidence type="ECO:0000256" key="4">
    <source>
        <dbReference type="ARBA" id="ARBA00022692"/>
    </source>
</evidence>
<feature type="transmembrane region" description="Helical" evidence="11">
    <location>
        <begin position="164"/>
        <end position="186"/>
    </location>
</feature>
<name>A0A059C3I3_EUCGR</name>
<evidence type="ECO:0000256" key="9">
    <source>
        <dbReference type="ARBA" id="ARBA00079542"/>
    </source>
</evidence>
<gene>
    <name evidence="12" type="ORF">EUGRSUZ_E01215</name>
</gene>
<feature type="transmembrane region" description="Helical" evidence="11">
    <location>
        <begin position="490"/>
        <end position="510"/>
    </location>
</feature>
<organism evidence="12">
    <name type="scientific">Eucalyptus grandis</name>
    <name type="common">Flooded gum</name>
    <dbReference type="NCBI Taxonomy" id="71139"/>
    <lineage>
        <taxon>Eukaryota</taxon>
        <taxon>Viridiplantae</taxon>
        <taxon>Streptophyta</taxon>
        <taxon>Embryophyta</taxon>
        <taxon>Tracheophyta</taxon>
        <taxon>Spermatophyta</taxon>
        <taxon>Magnoliopsida</taxon>
        <taxon>eudicotyledons</taxon>
        <taxon>Gunneridae</taxon>
        <taxon>Pentapetalae</taxon>
        <taxon>rosids</taxon>
        <taxon>malvids</taxon>
        <taxon>Myrtales</taxon>
        <taxon>Myrtaceae</taxon>
        <taxon>Myrtoideae</taxon>
        <taxon>Eucalypteae</taxon>
        <taxon>Eucalyptus</taxon>
    </lineage>
</organism>
<evidence type="ECO:0000313" key="12">
    <source>
        <dbReference type="EMBL" id="KCW72766.1"/>
    </source>
</evidence>
<evidence type="ECO:0000256" key="6">
    <source>
        <dbReference type="ARBA" id="ARBA00023136"/>
    </source>
</evidence>
<dbReference type="FunFam" id="1.20.1730.10:FF:000006">
    <property type="entry name" value="Urea active transporter"/>
    <property type="match status" value="1"/>
</dbReference>
<feature type="transmembrane region" description="Helical" evidence="11">
    <location>
        <begin position="462"/>
        <end position="483"/>
    </location>
</feature>
<feature type="transmembrane region" description="Helical" evidence="11">
    <location>
        <begin position="289"/>
        <end position="314"/>
    </location>
</feature>
<feature type="transmembrane region" description="Helical" evidence="11">
    <location>
        <begin position="530"/>
        <end position="551"/>
    </location>
</feature>
<dbReference type="PANTHER" id="PTHR46154:SF4">
    <property type="entry name" value="UREA ACTIVE TRANSPORTER"/>
    <property type="match status" value="1"/>
</dbReference>
<dbReference type="InParanoid" id="A0A059C3I3"/>
<evidence type="ECO:0000256" key="5">
    <source>
        <dbReference type="ARBA" id="ARBA00022989"/>
    </source>
</evidence>
<keyword evidence="6 11" id="KW-0472">Membrane</keyword>
<feature type="transmembrane region" description="Helical" evidence="11">
    <location>
        <begin position="378"/>
        <end position="398"/>
    </location>
</feature>
<dbReference type="InterPro" id="IPR038377">
    <property type="entry name" value="Na/Glc_symporter_sf"/>
</dbReference>
<keyword evidence="4 11" id="KW-0812">Transmembrane</keyword>
<dbReference type="InterPro" id="IPR001734">
    <property type="entry name" value="Na/solute_symporter"/>
</dbReference>
<dbReference type="PROSITE" id="PS50283">
    <property type="entry name" value="NA_SOLUT_SYMP_3"/>
    <property type="match status" value="1"/>
</dbReference>
<dbReference type="NCBIfam" id="TIGR00813">
    <property type="entry name" value="sss"/>
    <property type="match status" value="1"/>
</dbReference>
<dbReference type="FunCoup" id="A0A059C3I3">
    <property type="interactions" value="244"/>
</dbReference>
<comment type="function">
    <text evidence="7">High-affinity urea-proton symporter involved in the active transport of urea across the plasma membrane into root cells. May play an important role in urea uptake by plant cells at low external urea concentrations.</text>
</comment>